<dbReference type="FunFam" id="3.40.50.300:FF:000126">
    <property type="entry name" value="Galactose/methyl galactoside import ATP-binding protein MglA"/>
    <property type="match status" value="1"/>
</dbReference>
<accession>A0A016XJU3</accession>
<keyword evidence="6" id="KW-0762">Sugar transport</keyword>
<dbReference type="CDD" id="cd03216">
    <property type="entry name" value="ABC_Carb_Monos_I"/>
    <property type="match status" value="1"/>
</dbReference>
<evidence type="ECO:0000256" key="3">
    <source>
        <dbReference type="ARBA" id="ARBA00022448"/>
    </source>
</evidence>
<name>A0A016XJU3_9BURK</name>
<dbReference type="CDD" id="cd03215">
    <property type="entry name" value="ABC_Carb_Monos_II"/>
    <property type="match status" value="1"/>
</dbReference>
<dbReference type="PROSITE" id="PS50893">
    <property type="entry name" value="ABC_TRANSPORTER_2"/>
    <property type="match status" value="2"/>
</dbReference>
<dbReference type="Proteomes" id="UP000023268">
    <property type="component" value="Unassembled WGS sequence"/>
</dbReference>
<feature type="domain" description="ABC transporter" evidence="12">
    <location>
        <begin position="262"/>
        <end position="507"/>
    </location>
</feature>
<gene>
    <name evidence="13" type="ORF">AZ34_15815</name>
</gene>
<dbReference type="GO" id="GO:0005524">
    <property type="term" value="F:ATP binding"/>
    <property type="evidence" value="ECO:0007669"/>
    <property type="project" value="UniProtKB-KW"/>
</dbReference>
<dbReference type="EMBL" id="JEMG01000001">
    <property type="protein sequence ID" value="EYC52374.1"/>
    <property type="molecule type" value="Genomic_DNA"/>
</dbReference>
<evidence type="ECO:0000256" key="9">
    <source>
        <dbReference type="ARBA" id="ARBA00022840"/>
    </source>
</evidence>
<keyword evidence="5" id="KW-0997">Cell inner membrane</keyword>
<keyword evidence="8" id="KW-0547">Nucleotide-binding</keyword>
<dbReference type="STRING" id="1458275.AZ34_15815"/>
<dbReference type="GO" id="GO:0016887">
    <property type="term" value="F:ATP hydrolysis activity"/>
    <property type="evidence" value="ECO:0007669"/>
    <property type="project" value="InterPro"/>
</dbReference>
<evidence type="ECO:0000259" key="12">
    <source>
        <dbReference type="PROSITE" id="PS50893"/>
    </source>
</evidence>
<dbReference type="Gene3D" id="3.40.50.300">
    <property type="entry name" value="P-loop containing nucleotide triphosphate hydrolases"/>
    <property type="match status" value="2"/>
</dbReference>
<dbReference type="SUPFAM" id="SSF52540">
    <property type="entry name" value="P-loop containing nucleoside triphosphate hydrolases"/>
    <property type="match status" value="2"/>
</dbReference>
<dbReference type="eggNOG" id="COG1129">
    <property type="taxonomic scope" value="Bacteria"/>
</dbReference>
<keyword evidence="10" id="KW-1278">Translocase</keyword>
<dbReference type="PANTHER" id="PTHR43790:SF1">
    <property type="entry name" value="XYLOSE IMPORT ATP-BINDING PROTEIN XYLG"/>
    <property type="match status" value="1"/>
</dbReference>
<comment type="subcellular location">
    <subcellularLocation>
        <location evidence="2">Cell inner membrane</location>
    </subcellularLocation>
    <subcellularLocation>
        <location evidence="1">Cell membrane</location>
        <topology evidence="1">Peripheral membrane protein</topology>
    </subcellularLocation>
</comment>
<dbReference type="InterPro" id="IPR013455">
    <property type="entry name" value="ABC_transptr_XylG"/>
</dbReference>
<dbReference type="AlphaFoldDB" id="A0A016XJU3"/>
<reference evidence="13 14" key="1">
    <citation type="submission" date="2014-02" db="EMBL/GenBank/DDBJ databases">
        <title>Draft Genome of Hylemonella gracilis isolated from the Niagara River.</title>
        <authorList>
            <person name="Pawlowski D.R."/>
            <person name="Koudelka G.B."/>
        </authorList>
    </citation>
    <scope>NUCLEOTIDE SEQUENCE [LARGE SCALE GENOMIC DNA]</scope>
    <source>
        <strain evidence="13 14">Niagara R</strain>
    </source>
</reference>
<keyword evidence="7" id="KW-0677">Repeat</keyword>
<keyword evidence="3" id="KW-0813">Transport</keyword>
<evidence type="ECO:0000256" key="5">
    <source>
        <dbReference type="ARBA" id="ARBA00022519"/>
    </source>
</evidence>
<evidence type="ECO:0000313" key="14">
    <source>
        <dbReference type="Proteomes" id="UP000023268"/>
    </source>
</evidence>
<keyword evidence="9" id="KW-0067">ATP-binding</keyword>
<evidence type="ECO:0000256" key="10">
    <source>
        <dbReference type="ARBA" id="ARBA00022967"/>
    </source>
</evidence>
<dbReference type="InterPro" id="IPR027417">
    <property type="entry name" value="P-loop_NTPase"/>
</dbReference>
<evidence type="ECO:0000256" key="2">
    <source>
        <dbReference type="ARBA" id="ARBA00004533"/>
    </source>
</evidence>
<dbReference type="NCBIfam" id="TIGR02633">
    <property type="entry name" value="xylG"/>
    <property type="match status" value="1"/>
</dbReference>
<dbReference type="SMART" id="SM00382">
    <property type="entry name" value="AAA"/>
    <property type="match status" value="2"/>
</dbReference>
<organism evidence="13 14">
    <name type="scientific">Hylemonella gracilis str. Niagara R</name>
    <dbReference type="NCBI Taxonomy" id="1458275"/>
    <lineage>
        <taxon>Bacteria</taxon>
        <taxon>Pseudomonadati</taxon>
        <taxon>Pseudomonadota</taxon>
        <taxon>Betaproteobacteria</taxon>
        <taxon>Burkholderiales</taxon>
        <taxon>Comamonadaceae</taxon>
        <taxon>Hylemonella</taxon>
    </lineage>
</organism>
<dbReference type="Pfam" id="PF00005">
    <property type="entry name" value="ABC_tran"/>
    <property type="match status" value="2"/>
</dbReference>
<dbReference type="PANTHER" id="PTHR43790">
    <property type="entry name" value="CARBOHYDRATE TRANSPORT ATP-BINDING PROTEIN MG119-RELATED"/>
    <property type="match status" value="1"/>
</dbReference>
<dbReference type="InterPro" id="IPR003593">
    <property type="entry name" value="AAA+_ATPase"/>
</dbReference>
<evidence type="ECO:0000256" key="6">
    <source>
        <dbReference type="ARBA" id="ARBA00022597"/>
    </source>
</evidence>
<evidence type="ECO:0000256" key="7">
    <source>
        <dbReference type="ARBA" id="ARBA00022737"/>
    </source>
</evidence>
<dbReference type="OrthoDB" id="9776369at2"/>
<dbReference type="NCBIfam" id="NF010069">
    <property type="entry name" value="PRK13549.1"/>
    <property type="match status" value="1"/>
</dbReference>
<dbReference type="InterPro" id="IPR050107">
    <property type="entry name" value="ABC_carbohydrate_import_ATPase"/>
</dbReference>
<comment type="caution">
    <text evidence="13">The sequence shown here is derived from an EMBL/GenBank/DDBJ whole genome shotgun (WGS) entry which is preliminary data.</text>
</comment>
<sequence length="518" mass="56363">MAQALLAMRGIVKAFAGVKALDGIDLTVMPGECVGLCGENGAGKSTLMKVLSGVYPHGSWDGEILWDGTPLQARGIRDTERAGIVIIHQELMLVPELSVAENIFLGNEITLPGGRMNYDAMYQRADELLRGLNIQGINVAQPVMNYGGGHQQLIEIAKALNKRARLLILDEPSSSLTATEIHILLDIVRDLKKRGVACVYISHKLDEVEAVCDTVTVIRDGRHVATAPMHTLTTDRIITQMVGREISNLFPREPHEIGEVVFEARHVTCHDANNAQRKRVDDVSFSLRRGEILGVAGLVGAGRTELMQAVFGAYRGASRAQVLLDGKPVKIRAPLDAIRAGIAMVPEDRKQHGIVPLMSVGHNITLAVLQRFAHGGRIEASAELDTIRVEMQRLSVRAAHPMLPIASLSGGNQQKAVLTRMLLTQPRVLILDEPTRGVDVGAKYEIYKLIFRLAREGMAIIVVSSELPEVLGLSDRVLVIGEGELRGDFVNENLTQEDILTAAIQPARRSHGSEVMAA</sequence>
<evidence type="ECO:0000256" key="1">
    <source>
        <dbReference type="ARBA" id="ARBA00004202"/>
    </source>
</evidence>
<evidence type="ECO:0000256" key="8">
    <source>
        <dbReference type="ARBA" id="ARBA00022741"/>
    </source>
</evidence>
<dbReference type="FunFam" id="3.40.50.300:FF:000127">
    <property type="entry name" value="Ribose import ATP-binding protein RbsA"/>
    <property type="match status" value="1"/>
</dbReference>
<evidence type="ECO:0000256" key="4">
    <source>
        <dbReference type="ARBA" id="ARBA00022475"/>
    </source>
</evidence>
<proteinExistence type="predicted"/>
<dbReference type="GO" id="GO:0015614">
    <property type="term" value="F:ABC-type D-xylose transporter activity"/>
    <property type="evidence" value="ECO:0007669"/>
    <property type="project" value="InterPro"/>
</dbReference>
<dbReference type="InterPro" id="IPR003439">
    <property type="entry name" value="ABC_transporter-like_ATP-bd"/>
</dbReference>
<keyword evidence="11" id="KW-0472">Membrane</keyword>
<keyword evidence="4" id="KW-1003">Cell membrane</keyword>
<feature type="domain" description="ABC transporter" evidence="12">
    <location>
        <begin position="6"/>
        <end position="245"/>
    </location>
</feature>
<evidence type="ECO:0000313" key="13">
    <source>
        <dbReference type="EMBL" id="EYC52374.1"/>
    </source>
</evidence>
<evidence type="ECO:0000256" key="11">
    <source>
        <dbReference type="ARBA" id="ARBA00023136"/>
    </source>
</evidence>
<protein>
    <submittedName>
        <fullName evidence="13">Xylose transporter</fullName>
    </submittedName>
</protein>
<dbReference type="GO" id="GO:0005886">
    <property type="term" value="C:plasma membrane"/>
    <property type="evidence" value="ECO:0007669"/>
    <property type="project" value="UniProtKB-SubCell"/>
</dbReference>